<dbReference type="InterPro" id="IPR032710">
    <property type="entry name" value="NTF2-like_dom_sf"/>
</dbReference>
<keyword evidence="3" id="KW-1185">Reference proteome</keyword>
<dbReference type="Gene3D" id="3.10.450.50">
    <property type="match status" value="1"/>
</dbReference>
<dbReference type="Pfam" id="PF12680">
    <property type="entry name" value="SnoaL_2"/>
    <property type="match status" value="1"/>
</dbReference>
<dbReference type="InterPro" id="IPR011721">
    <property type="entry name" value="CHP02096"/>
</dbReference>
<dbReference type="Proteomes" id="UP000653472">
    <property type="component" value="Unassembled WGS sequence"/>
</dbReference>
<proteinExistence type="predicted"/>
<protein>
    <submittedName>
        <fullName evidence="2">SnoaL-like domain-containing protein</fullName>
    </submittedName>
</protein>
<reference evidence="2" key="1">
    <citation type="submission" date="2020-03" db="EMBL/GenBank/DDBJ databases">
        <title>Solimonas marina sp. nov., isolated from deep seawater of the Pacific Ocean.</title>
        <authorList>
            <person name="Liu X."/>
            <person name="Lai Q."/>
            <person name="Sun F."/>
            <person name="Gai Y."/>
            <person name="Li G."/>
            <person name="Shao Z."/>
        </authorList>
    </citation>
    <scope>NUCLEOTIDE SEQUENCE</scope>
    <source>
        <strain evidence="2">C16B3</strain>
    </source>
</reference>
<name>A0A969WCA9_9GAMM</name>
<dbReference type="NCBIfam" id="TIGR02096">
    <property type="entry name" value="ketosteroid isomerase-related protein"/>
    <property type="match status" value="1"/>
</dbReference>
<dbReference type="AlphaFoldDB" id="A0A969WCA9"/>
<sequence>MTAETTKLIEHYYAAFNAGDWQGFFSLLTDDVAHDINQGIRESGKAAFRAFIERMNRCYREQIVDITVMANADGTRAAAEYTVLGTYLETDDGLPDAKGQTYKLPGGAFFDIVDGKVARITNYYNLEDWLKQVGA</sequence>
<dbReference type="RefSeq" id="WP_168149634.1">
    <property type="nucleotide sequence ID" value="NZ_JAAVXB010000013.1"/>
</dbReference>
<evidence type="ECO:0000313" key="3">
    <source>
        <dbReference type="Proteomes" id="UP000653472"/>
    </source>
</evidence>
<gene>
    <name evidence="2" type="ORF">G7Y82_18520</name>
</gene>
<feature type="domain" description="SnoaL-like" evidence="1">
    <location>
        <begin position="9"/>
        <end position="120"/>
    </location>
</feature>
<dbReference type="InterPro" id="IPR037401">
    <property type="entry name" value="SnoaL-like"/>
</dbReference>
<evidence type="ECO:0000313" key="2">
    <source>
        <dbReference type="EMBL" id="NKF24312.1"/>
    </source>
</evidence>
<dbReference type="SUPFAM" id="SSF54427">
    <property type="entry name" value="NTF2-like"/>
    <property type="match status" value="1"/>
</dbReference>
<comment type="caution">
    <text evidence="2">The sequence shown here is derived from an EMBL/GenBank/DDBJ whole genome shotgun (WGS) entry which is preliminary data.</text>
</comment>
<dbReference type="CDD" id="cd00531">
    <property type="entry name" value="NTF2_like"/>
    <property type="match status" value="1"/>
</dbReference>
<organism evidence="2 3">
    <name type="scientific">Solimonas marina</name>
    <dbReference type="NCBI Taxonomy" id="2714601"/>
    <lineage>
        <taxon>Bacteria</taxon>
        <taxon>Pseudomonadati</taxon>
        <taxon>Pseudomonadota</taxon>
        <taxon>Gammaproteobacteria</taxon>
        <taxon>Nevskiales</taxon>
        <taxon>Nevskiaceae</taxon>
        <taxon>Solimonas</taxon>
    </lineage>
</organism>
<accession>A0A969WCA9</accession>
<evidence type="ECO:0000259" key="1">
    <source>
        <dbReference type="Pfam" id="PF12680"/>
    </source>
</evidence>
<dbReference type="EMBL" id="JAAVXB010000013">
    <property type="protein sequence ID" value="NKF24312.1"/>
    <property type="molecule type" value="Genomic_DNA"/>
</dbReference>